<evidence type="ECO:0000256" key="3">
    <source>
        <dbReference type="ARBA" id="ARBA00022989"/>
    </source>
</evidence>
<evidence type="ECO:0000256" key="2">
    <source>
        <dbReference type="ARBA" id="ARBA00022692"/>
    </source>
</evidence>
<evidence type="ECO:0000313" key="8">
    <source>
        <dbReference type="Proteomes" id="UP001160390"/>
    </source>
</evidence>
<dbReference type="GO" id="GO:0016020">
    <property type="term" value="C:membrane"/>
    <property type="evidence" value="ECO:0007669"/>
    <property type="project" value="UniProtKB-SubCell"/>
</dbReference>
<dbReference type="PANTHER" id="PTHR11863">
    <property type="entry name" value="STEROL DESATURASE"/>
    <property type="match status" value="1"/>
</dbReference>
<accession>A0AA35LT24</accession>
<organism evidence="7 8">
    <name type="scientific">Clonostachys chloroleuca</name>
    <dbReference type="NCBI Taxonomy" id="1926264"/>
    <lineage>
        <taxon>Eukaryota</taxon>
        <taxon>Fungi</taxon>
        <taxon>Dikarya</taxon>
        <taxon>Ascomycota</taxon>
        <taxon>Pezizomycotina</taxon>
        <taxon>Sordariomycetes</taxon>
        <taxon>Hypocreomycetidae</taxon>
        <taxon>Hypocreales</taxon>
        <taxon>Bionectriaceae</taxon>
        <taxon>Clonostachys</taxon>
    </lineage>
</organism>
<keyword evidence="4 5" id="KW-0472">Membrane</keyword>
<keyword evidence="8" id="KW-1185">Reference proteome</keyword>
<evidence type="ECO:0000256" key="5">
    <source>
        <dbReference type="SAM" id="Phobius"/>
    </source>
</evidence>
<dbReference type="Proteomes" id="UP001160390">
    <property type="component" value="Unassembled WGS sequence"/>
</dbReference>
<dbReference type="Pfam" id="PF04116">
    <property type="entry name" value="FA_hydroxylase"/>
    <property type="match status" value="1"/>
</dbReference>
<dbReference type="InterPro" id="IPR006694">
    <property type="entry name" value="Fatty_acid_hydroxylase"/>
</dbReference>
<dbReference type="InterPro" id="IPR050307">
    <property type="entry name" value="Sterol_Desaturase_Related"/>
</dbReference>
<comment type="subcellular location">
    <subcellularLocation>
        <location evidence="1">Membrane</location>
    </subcellularLocation>
</comment>
<feature type="transmembrane region" description="Helical" evidence="5">
    <location>
        <begin position="12"/>
        <end position="34"/>
    </location>
</feature>
<comment type="caution">
    <text evidence="7">The sequence shown here is derived from an EMBL/GenBank/DDBJ whole genome shotgun (WGS) entry which is preliminary data.</text>
</comment>
<evidence type="ECO:0000256" key="4">
    <source>
        <dbReference type="ARBA" id="ARBA00023136"/>
    </source>
</evidence>
<name>A0AA35LT24_9HYPO</name>
<gene>
    <name evidence="7" type="ORF">CCHLO57077_00016520</name>
</gene>
<reference evidence="7" key="1">
    <citation type="submission" date="2023-01" db="EMBL/GenBank/DDBJ databases">
        <authorList>
            <person name="Piombo E."/>
        </authorList>
    </citation>
    <scope>NUCLEOTIDE SEQUENCE</scope>
</reference>
<dbReference type="GO" id="GO:0008610">
    <property type="term" value="P:lipid biosynthetic process"/>
    <property type="evidence" value="ECO:0007669"/>
    <property type="project" value="InterPro"/>
</dbReference>
<proteinExistence type="predicted"/>
<keyword evidence="2 5" id="KW-0812">Transmembrane</keyword>
<feature type="transmembrane region" description="Helical" evidence="5">
    <location>
        <begin position="46"/>
        <end position="66"/>
    </location>
</feature>
<dbReference type="EMBL" id="CABFNP030000586">
    <property type="protein sequence ID" value="CAI6048796.1"/>
    <property type="molecule type" value="Genomic_DNA"/>
</dbReference>
<sequence>MDDMHGQSKKGPGALLGSSASVLTAPLVTIWQRIVGRYDPHLIDVVGSLIVQILFWWIPCLLFALLDHLWPSFSARHKIQPAPKQPTIADVQHAAVVSLRNQAIVLVLHVVLAALAMSQGLPPTLQVTATPPPISQFLRDLVLCVLAREVLFYYSHRLLHVRSLYARIHKVHHRFTAPVAFASQYAHPVEHIVANMLPIALPPLVLRTHVLTMWAFLAWQLLETATVHSGYDFFRGAARKHDRHHERFNVYFGGIGLLDFLHGTDEDLSSPGEVKKTI</sequence>
<dbReference type="GO" id="GO:0005506">
    <property type="term" value="F:iron ion binding"/>
    <property type="evidence" value="ECO:0007669"/>
    <property type="project" value="InterPro"/>
</dbReference>
<evidence type="ECO:0000256" key="1">
    <source>
        <dbReference type="ARBA" id="ARBA00004370"/>
    </source>
</evidence>
<keyword evidence="3 5" id="KW-1133">Transmembrane helix</keyword>
<feature type="domain" description="Fatty acid hydroxylase" evidence="6">
    <location>
        <begin position="142"/>
        <end position="264"/>
    </location>
</feature>
<protein>
    <recommendedName>
        <fullName evidence="6">Fatty acid hydroxylase domain-containing protein</fullName>
    </recommendedName>
</protein>
<dbReference type="AlphaFoldDB" id="A0AA35LT24"/>
<evidence type="ECO:0000259" key="6">
    <source>
        <dbReference type="Pfam" id="PF04116"/>
    </source>
</evidence>
<dbReference type="GO" id="GO:0016491">
    <property type="term" value="F:oxidoreductase activity"/>
    <property type="evidence" value="ECO:0007669"/>
    <property type="project" value="InterPro"/>
</dbReference>
<evidence type="ECO:0000313" key="7">
    <source>
        <dbReference type="EMBL" id="CAI6048796.1"/>
    </source>
</evidence>